<dbReference type="RefSeq" id="XP_015702989.1">
    <property type="nucleotide sequence ID" value="XM_015847397.1"/>
</dbReference>
<sequence>MTELSIPLTERKQSLQSHSRAVGAFPSLDENEELEGLKQEPSSNHIMDSSSHESDEMSAPESIHEFTAANDFKSQICEYQKNIQRAMDTKVVTIFNDINY</sequence>
<dbReference type="KEGG" id="pbl:PAAG_11817"/>
<proteinExistence type="predicted"/>
<dbReference type="AlphaFoldDB" id="A0A0A2V522"/>
<reference evidence="2 3" key="1">
    <citation type="journal article" date="2011" name="PLoS Genet.">
        <title>Comparative genomic analysis of human fungal pathogens causing paracoccidioidomycosis.</title>
        <authorList>
            <person name="Desjardins C.A."/>
            <person name="Champion M.D."/>
            <person name="Holder J.W."/>
            <person name="Muszewska A."/>
            <person name="Goldberg J."/>
            <person name="Bailao A.M."/>
            <person name="Brigido M.M."/>
            <person name="Ferreira M.E."/>
            <person name="Garcia A.M."/>
            <person name="Grynberg M."/>
            <person name="Gujja S."/>
            <person name="Heiman D.I."/>
            <person name="Henn M.R."/>
            <person name="Kodira C.D."/>
            <person name="Leon-Narvaez H."/>
            <person name="Longo L.V."/>
            <person name="Ma L.J."/>
            <person name="Malavazi I."/>
            <person name="Matsuo A.L."/>
            <person name="Morais F.V."/>
            <person name="Pereira M."/>
            <person name="Rodriguez-Brito S."/>
            <person name="Sakthikumar S."/>
            <person name="Salem-Izacc S.M."/>
            <person name="Sykes S.M."/>
            <person name="Teixeira M.M."/>
            <person name="Vallejo M.C."/>
            <person name="Walter M.E."/>
            <person name="Yandava C."/>
            <person name="Young S."/>
            <person name="Zeng Q."/>
            <person name="Zucker J."/>
            <person name="Felipe M.S."/>
            <person name="Goldman G.H."/>
            <person name="Haas B.J."/>
            <person name="McEwen J.G."/>
            <person name="Nino-Vega G."/>
            <person name="Puccia R."/>
            <person name="San-Blas G."/>
            <person name="Soares C.M."/>
            <person name="Birren B.W."/>
            <person name="Cuomo C.A."/>
        </authorList>
    </citation>
    <scope>NUCLEOTIDE SEQUENCE [LARGE SCALE GENOMIC DNA]</scope>
    <source>
        <strain evidence="3">ATCC MYA-826 / Pb01</strain>
    </source>
</reference>
<organism evidence="2 3">
    <name type="scientific">Paracoccidioides lutzii (strain ATCC MYA-826 / Pb01)</name>
    <name type="common">Paracoccidioides brasiliensis</name>
    <dbReference type="NCBI Taxonomy" id="502779"/>
    <lineage>
        <taxon>Eukaryota</taxon>
        <taxon>Fungi</taxon>
        <taxon>Dikarya</taxon>
        <taxon>Ascomycota</taxon>
        <taxon>Pezizomycotina</taxon>
        <taxon>Eurotiomycetes</taxon>
        <taxon>Eurotiomycetidae</taxon>
        <taxon>Onygenales</taxon>
        <taxon>Ajellomycetaceae</taxon>
        <taxon>Paracoccidioides</taxon>
    </lineage>
</organism>
<evidence type="ECO:0000256" key="1">
    <source>
        <dbReference type="SAM" id="MobiDB-lite"/>
    </source>
</evidence>
<evidence type="ECO:0000313" key="3">
    <source>
        <dbReference type="Proteomes" id="UP000002059"/>
    </source>
</evidence>
<dbReference type="GeneID" id="26970686"/>
<protein>
    <submittedName>
        <fullName evidence="2">Uncharacterized protein</fullName>
    </submittedName>
</protein>
<evidence type="ECO:0000313" key="2">
    <source>
        <dbReference type="EMBL" id="KGQ01467.1"/>
    </source>
</evidence>
<dbReference type="VEuPathDB" id="FungiDB:PAAG_11817"/>
<accession>A0A0A2V522</accession>
<keyword evidence="3" id="KW-1185">Reference proteome</keyword>
<feature type="region of interest" description="Disordered" evidence="1">
    <location>
        <begin position="1"/>
        <end position="60"/>
    </location>
</feature>
<dbReference type="Proteomes" id="UP000002059">
    <property type="component" value="Partially assembled WGS sequence"/>
</dbReference>
<gene>
    <name evidence="2" type="ORF">PAAG_11817</name>
</gene>
<dbReference type="EMBL" id="KN294001">
    <property type="protein sequence ID" value="KGQ01467.1"/>
    <property type="molecule type" value="Genomic_DNA"/>
</dbReference>
<name>A0A0A2V522_PARBA</name>
<dbReference type="HOGENOM" id="CLU_2306894_0_0_1"/>